<dbReference type="Proteomes" id="UP000236268">
    <property type="component" value="Unassembled WGS sequence"/>
</dbReference>
<keyword evidence="5 6" id="KW-0472">Membrane</keyword>
<dbReference type="GO" id="GO:0015171">
    <property type="term" value="F:amino acid transmembrane transporter activity"/>
    <property type="evidence" value="ECO:0007669"/>
    <property type="project" value="TreeGrafter"/>
</dbReference>
<accession>A0A2K1G6E0</accession>
<dbReference type="PANTHER" id="PTHR30086:SF19">
    <property type="entry name" value="THREONINE EFFLUX PROTEIN"/>
    <property type="match status" value="1"/>
</dbReference>
<evidence type="ECO:0000313" key="7">
    <source>
        <dbReference type="EMBL" id="AIB13709.1"/>
    </source>
</evidence>
<evidence type="ECO:0000256" key="4">
    <source>
        <dbReference type="ARBA" id="ARBA00022989"/>
    </source>
</evidence>
<feature type="transmembrane region" description="Helical" evidence="6">
    <location>
        <begin position="72"/>
        <end position="93"/>
    </location>
</feature>
<evidence type="ECO:0000256" key="5">
    <source>
        <dbReference type="ARBA" id="ARBA00023136"/>
    </source>
</evidence>
<dbReference type="PANTHER" id="PTHR30086">
    <property type="entry name" value="ARGININE EXPORTER PROTEIN ARGO"/>
    <property type="match status" value="1"/>
</dbReference>
<dbReference type="EMBL" id="POWG01000002">
    <property type="protein sequence ID" value="PNR00366.1"/>
    <property type="molecule type" value="Genomic_DNA"/>
</dbReference>
<reference evidence="8 10" key="2">
    <citation type="submission" date="2018-01" db="EMBL/GenBank/DDBJ databases">
        <title>Whole genome sequence of Azospirillum brasilense REC3 isolated from strawberry roots.</title>
        <authorList>
            <person name="Fontana C.A."/>
            <person name="Salazar S.M."/>
            <person name="Bassi D."/>
            <person name="Puglisi E."/>
            <person name="Lovaisa N.C."/>
            <person name="Toffoli L.M."/>
            <person name="Pedraza R."/>
            <person name="Cocconcelli P.S."/>
        </authorList>
    </citation>
    <scope>NUCLEOTIDE SEQUENCE [LARGE SCALE GENOMIC DNA]</scope>
    <source>
        <strain evidence="8 10">REC3</strain>
        <plasmid evidence="8">p1unnanmed</plasmid>
    </source>
</reference>
<evidence type="ECO:0000256" key="3">
    <source>
        <dbReference type="ARBA" id="ARBA00022692"/>
    </source>
</evidence>
<dbReference type="EMBL" id="CP007794">
    <property type="protein sequence ID" value="AIB13709.1"/>
    <property type="molecule type" value="Genomic_DNA"/>
</dbReference>
<name>A0A060DRU9_9PROT</name>
<evidence type="ECO:0000313" key="10">
    <source>
        <dbReference type="Proteomes" id="UP000236268"/>
    </source>
</evidence>
<reference evidence="7 9" key="1">
    <citation type="journal article" date="2014" name="Genome Announc.">
        <title>Complete Genome Sequence of the Model Rhizosphere Strain Azospirillum brasilense Az39, Successfully Applied in Agriculture.</title>
        <authorList>
            <person name="Rivera D."/>
            <person name="Revale S."/>
            <person name="Molina R."/>
            <person name="Gualpa J."/>
            <person name="Puente M."/>
            <person name="Maroniche G."/>
            <person name="Paris G."/>
            <person name="Baker D."/>
            <person name="Clavijo B."/>
            <person name="McLay K."/>
            <person name="Spaepen S."/>
            <person name="Perticari A."/>
            <person name="Vazquez M."/>
            <person name="Wisniewski-Dye F."/>
            <person name="Watkins C."/>
            <person name="Martinez-Abarca F."/>
            <person name="Vanderleyden J."/>
            <person name="Cassan F."/>
        </authorList>
    </citation>
    <scope>NUCLEOTIDE SEQUENCE [LARGE SCALE GENOMIC DNA]</scope>
    <source>
        <strain evidence="7 9">Az39</strain>
        <plasmid evidence="7">AbAZ39_p1</plasmid>
    </source>
</reference>
<geneLocation type="plasmid" evidence="7 9">
    <name>AbAZ39_p1</name>
</geneLocation>
<feature type="transmembrane region" description="Helical" evidence="6">
    <location>
        <begin position="130"/>
        <end position="150"/>
    </location>
</feature>
<keyword evidence="3 6" id="KW-0812">Transmembrane</keyword>
<evidence type="ECO:0000256" key="6">
    <source>
        <dbReference type="SAM" id="Phobius"/>
    </source>
</evidence>
<dbReference type="AlphaFoldDB" id="A0A060DRU9"/>
<feature type="transmembrane region" description="Helical" evidence="6">
    <location>
        <begin position="42"/>
        <end position="66"/>
    </location>
</feature>
<proteinExistence type="predicted"/>
<accession>A0A060DRU9</accession>
<keyword evidence="4 6" id="KW-1133">Transmembrane helix</keyword>
<dbReference type="GO" id="GO:0005886">
    <property type="term" value="C:plasma membrane"/>
    <property type="evidence" value="ECO:0007669"/>
    <property type="project" value="UniProtKB-SubCell"/>
</dbReference>
<dbReference type="RefSeq" id="WP_040134102.1">
    <property type="nucleotide sequence ID" value="NZ_CP007794.1"/>
</dbReference>
<dbReference type="KEGG" id="abq:ABAZ39_17380"/>
<evidence type="ECO:0000313" key="9">
    <source>
        <dbReference type="Proteomes" id="UP000027186"/>
    </source>
</evidence>
<feature type="transmembrane region" description="Helical" evidence="6">
    <location>
        <begin position="156"/>
        <end position="175"/>
    </location>
</feature>
<sequence length="211" mass="21477">MDGSVLALLSVLGALAIGAISPGPSFVLVARTSIAVSRGAGVAAAVGMGAGGVVFATLALLGLHALLIQVGWLYLILKVAGGLYLVHLAVRIWRGAAEPVRVPDGAAKSHGILRSFGIGLATQISNPKTAIVYASIFAALLPASPPAWVLLALPPAVFLVETGWYAIVAVAFSAGRPRAAYLRSKAWIDRLAASVIGALGIRLVMDAAKPS</sequence>
<organism evidence="7 9">
    <name type="scientific">Azospirillum argentinense</name>
    <dbReference type="NCBI Taxonomy" id="2970906"/>
    <lineage>
        <taxon>Bacteria</taxon>
        <taxon>Pseudomonadati</taxon>
        <taxon>Pseudomonadota</taxon>
        <taxon>Alphaproteobacteria</taxon>
        <taxon>Rhodospirillales</taxon>
        <taxon>Azospirillaceae</taxon>
        <taxon>Azospirillum</taxon>
    </lineage>
</organism>
<dbReference type="Proteomes" id="UP000027186">
    <property type="component" value="Plasmid AbAZ39_p1"/>
</dbReference>
<evidence type="ECO:0000256" key="2">
    <source>
        <dbReference type="ARBA" id="ARBA00022475"/>
    </source>
</evidence>
<comment type="subcellular location">
    <subcellularLocation>
        <location evidence="1">Cell membrane</location>
        <topology evidence="1">Multi-pass membrane protein</topology>
    </subcellularLocation>
</comment>
<keyword evidence="2" id="KW-1003">Cell membrane</keyword>
<dbReference type="Pfam" id="PF01810">
    <property type="entry name" value="LysE"/>
    <property type="match status" value="1"/>
</dbReference>
<protein>
    <submittedName>
        <fullName evidence="8">LysE family translocator</fullName>
    </submittedName>
    <submittedName>
        <fullName evidence="7">Threonine transporter</fullName>
    </submittedName>
</protein>
<keyword evidence="7" id="KW-0614">Plasmid</keyword>
<evidence type="ECO:0000313" key="8">
    <source>
        <dbReference type="EMBL" id="PNR00366.1"/>
    </source>
</evidence>
<dbReference type="InterPro" id="IPR001123">
    <property type="entry name" value="LeuE-type"/>
</dbReference>
<feature type="transmembrane region" description="Helical" evidence="6">
    <location>
        <begin position="6"/>
        <end position="30"/>
    </location>
</feature>
<gene>
    <name evidence="7" type="ORF">ABAZ39_17380</name>
    <name evidence="8" type="ORF">C1S70_02895</name>
</gene>
<geneLocation type="plasmid" evidence="8">
    <name>p1unnanmed</name>
</geneLocation>
<evidence type="ECO:0000256" key="1">
    <source>
        <dbReference type="ARBA" id="ARBA00004651"/>
    </source>
</evidence>
<dbReference type="OrthoDB" id="7346064at2"/>